<reference evidence="1" key="1">
    <citation type="submission" date="2016-12" db="EMBL/GenBank/DDBJ databases">
        <authorList>
            <person name="Moulin L."/>
        </authorList>
    </citation>
    <scope>NUCLEOTIDE SEQUENCE [LARGE SCALE GENOMIC DNA]</scope>
    <source>
        <strain evidence="1">STM 7183</strain>
    </source>
</reference>
<dbReference type="AlphaFoldDB" id="A0A1N7RMD2"/>
<protein>
    <submittedName>
        <fullName evidence="1">Uncharacterized protein</fullName>
    </submittedName>
</protein>
<comment type="caution">
    <text evidence="1">The sequence shown here is derived from an EMBL/GenBank/DDBJ whole genome shotgun (WGS) entry which is preliminary data.</text>
</comment>
<dbReference type="Proteomes" id="UP000195569">
    <property type="component" value="Unassembled WGS sequence"/>
</dbReference>
<dbReference type="EMBL" id="CYGY02000008">
    <property type="protein sequence ID" value="SIT36243.1"/>
    <property type="molecule type" value="Genomic_DNA"/>
</dbReference>
<sequence length="102" mass="11605">MFAMTLPVFVITQFLTPTAFAIHPFGSHSRRQFLCSSWHGRSRRFPDPRCIPPVGLSQRIAPLNVGNLTLDVALVGSDTRSLPSPFWQSNELIEFYVNWARM</sequence>
<gene>
    <name evidence="1" type="ORF">BN2476_80132</name>
</gene>
<accession>A0A1N7RMD2</accession>
<evidence type="ECO:0000313" key="1">
    <source>
        <dbReference type="EMBL" id="SIT36243.1"/>
    </source>
</evidence>
<proteinExistence type="predicted"/>
<evidence type="ECO:0000313" key="2">
    <source>
        <dbReference type="Proteomes" id="UP000195569"/>
    </source>
</evidence>
<name>A0A1N7RMD2_9BURK</name>
<organism evidence="1 2">
    <name type="scientific">Paraburkholderia piptadeniae</name>
    <dbReference type="NCBI Taxonomy" id="1701573"/>
    <lineage>
        <taxon>Bacteria</taxon>
        <taxon>Pseudomonadati</taxon>
        <taxon>Pseudomonadota</taxon>
        <taxon>Betaproteobacteria</taxon>
        <taxon>Burkholderiales</taxon>
        <taxon>Burkholderiaceae</taxon>
        <taxon>Paraburkholderia</taxon>
    </lineage>
</organism>
<keyword evidence="2" id="KW-1185">Reference proteome</keyword>